<evidence type="ECO:0000256" key="1">
    <source>
        <dbReference type="ARBA" id="ARBA00004123"/>
    </source>
</evidence>
<organism evidence="9 10">
    <name type="scientific">Rhododendron simsii</name>
    <name type="common">Sims's rhododendron</name>
    <dbReference type="NCBI Taxonomy" id="118357"/>
    <lineage>
        <taxon>Eukaryota</taxon>
        <taxon>Viridiplantae</taxon>
        <taxon>Streptophyta</taxon>
        <taxon>Embryophyta</taxon>
        <taxon>Tracheophyta</taxon>
        <taxon>Spermatophyta</taxon>
        <taxon>Magnoliopsida</taxon>
        <taxon>eudicotyledons</taxon>
        <taxon>Gunneridae</taxon>
        <taxon>Pentapetalae</taxon>
        <taxon>asterids</taxon>
        <taxon>Ericales</taxon>
        <taxon>Ericaceae</taxon>
        <taxon>Ericoideae</taxon>
        <taxon>Rhodoreae</taxon>
        <taxon>Rhododendron</taxon>
    </lineage>
</organism>
<accession>A0A834LXW9</accession>
<gene>
    <name evidence="9" type="ORF">RHSIM_Rhsim01G0061500</name>
</gene>
<dbReference type="EMBL" id="WJXA01000001">
    <property type="protein sequence ID" value="KAF7152250.1"/>
    <property type="molecule type" value="Genomic_DNA"/>
</dbReference>
<reference evidence="9" key="1">
    <citation type="submission" date="2019-11" db="EMBL/GenBank/DDBJ databases">
        <authorList>
            <person name="Liu Y."/>
            <person name="Hou J."/>
            <person name="Li T.-Q."/>
            <person name="Guan C.-H."/>
            <person name="Wu X."/>
            <person name="Wu H.-Z."/>
            <person name="Ling F."/>
            <person name="Zhang R."/>
            <person name="Shi X.-G."/>
            <person name="Ren J.-P."/>
            <person name="Chen E.-F."/>
            <person name="Sun J.-M."/>
        </authorList>
    </citation>
    <scope>NUCLEOTIDE SEQUENCE</scope>
    <source>
        <strain evidence="9">Adult_tree_wgs_1</strain>
        <tissue evidence="9">Leaves</tissue>
    </source>
</reference>
<dbReference type="PANTHER" id="PTHR22928:SF3">
    <property type="entry name" value="TELOMERE-ASSOCIATED PROTEIN RIF1"/>
    <property type="match status" value="1"/>
</dbReference>
<comment type="caution">
    <text evidence="9">The sequence shown here is derived from an EMBL/GenBank/DDBJ whole genome shotgun (WGS) entry which is preliminary data.</text>
</comment>
<evidence type="ECO:0000256" key="3">
    <source>
        <dbReference type="ARBA" id="ARBA00022454"/>
    </source>
</evidence>
<evidence type="ECO:0000256" key="6">
    <source>
        <dbReference type="ARBA" id="ARBA00023306"/>
    </source>
</evidence>
<evidence type="ECO:0000256" key="4">
    <source>
        <dbReference type="ARBA" id="ARBA00022895"/>
    </source>
</evidence>
<dbReference type="Pfam" id="PF12231">
    <property type="entry name" value="Rif1_N"/>
    <property type="match status" value="1"/>
</dbReference>
<keyword evidence="6" id="KW-0131">Cell cycle</keyword>
<comment type="subcellular location">
    <subcellularLocation>
        <location evidence="2">Chromosome</location>
        <location evidence="2">Telomere</location>
    </subcellularLocation>
    <subcellularLocation>
        <location evidence="1">Nucleus</location>
    </subcellularLocation>
</comment>
<evidence type="ECO:0000256" key="5">
    <source>
        <dbReference type="ARBA" id="ARBA00023242"/>
    </source>
</evidence>
<dbReference type="GO" id="GO:0000781">
    <property type="term" value="C:chromosome, telomeric region"/>
    <property type="evidence" value="ECO:0007669"/>
    <property type="project" value="UniProtKB-SubCell"/>
</dbReference>
<keyword evidence="4" id="KW-0779">Telomere</keyword>
<protein>
    <recommendedName>
        <fullName evidence="8">Telomere-associated protein Rif1 N-terminal domain-containing protein</fullName>
    </recommendedName>
</protein>
<evidence type="ECO:0000256" key="2">
    <source>
        <dbReference type="ARBA" id="ARBA00004574"/>
    </source>
</evidence>
<dbReference type="AlphaFoldDB" id="A0A834LXW9"/>
<feature type="compositionally biased region" description="Basic and acidic residues" evidence="7">
    <location>
        <begin position="1159"/>
        <end position="1177"/>
    </location>
</feature>
<keyword evidence="5" id="KW-0539">Nucleus</keyword>
<dbReference type="GO" id="GO:0000723">
    <property type="term" value="P:telomere maintenance"/>
    <property type="evidence" value="ECO:0007669"/>
    <property type="project" value="TreeGrafter"/>
</dbReference>
<dbReference type="Proteomes" id="UP000626092">
    <property type="component" value="Unassembled WGS sequence"/>
</dbReference>
<keyword evidence="10" id="KW-1185">Reference proteome</keyword>
<sequence length="1218" mass="136738">MANFADQIDEIKTLLSSAAATKSQKPVAYSTLLHLQEQSSSATGDPSLIQSLADASLALLPPILADIFDDDEEIAVQALKCLGFMIYHPTLVATFSSGEKRKNSAFMSCDSLAALAEGILKLDVWLLSIAGDDANLIVNSLTKVIIITKIKSVCNLGVWCLSVQQFPSLYLAANFHSLLRAIVHALDNPIGSLSTTFEATQAVTKLAAQLYEKMRDTSNIWAPPIYRRSVSIDKRVRDISERCLLKIRSTICPPSLTLSKVRCAFMLLEQAIVIDLKGRLIPGMKELLNHGLKIQAIQAWGWFIRLLGPYAVKNRHLVNEMLKIPEQTFPDADPQVQVASLVFLYSLCPGQNFFSRKCASEMLNNIKRNARHNPGSEKCILNVRSVESVLKISLVFVAWEGLIDALIRHGRTCNGNDSGTEGQTLSKSIKLVMAPIIGIMSSRCDVSVYSSCLNTWCYLLHTLDSSVNSPSMIKTAWEPVFDAVFRVTPDSKSMWVWITCLDLLDDFILTKGGELEGDLNNQVHYHLSDKIPTTGPLISSERPWKHYPIKWMRCDLNKLDFCFKIIQNLINRGPRVNVSEVKCLVHDSALRIFRSVMKGVRCVFNNPSINYDEILLCLNKTFELLKVICESIISENTDCNHLRLTTLQFVGAVIEEIEPSILGSPLYKVALDLKYFDHLNSANMTKHGEVTGVQFKVYMDMVSPIVYLLNLYFCGVFKSTFNAPGAEFIMQDACRYVKIVLSSYEPSEIVHAIMGLLYKHVGFDYLKVWVAISKGLVEYVHEVKDISLLTLGSDMSHCLALCQLLSYPFAVCSVHQEQLTIKQGIGIQESADVSVQSHRQLELELVFDVWKSLYACVNRANRSENSTSNALADELALALNGCLDEDMKVLECGSKLNPSNNHQNHDLLFLYGNVVICVLEDSQMSAIRSTGSIDTEDGDYKQSSVVDNLLHLTARFMTLARMLAETNPPPAIPPLIPRVFSTLVHFVGRLHKKEDILSFIQKISTPLLQWMTTLEEPYEDTNRQLQLLWTEILNRLQKSRPPLTFDSSFLKLQAPLLEQTLDHPNLSISNPTITFWNSTYATEKLDYPQSLIPVLDKLSRHGKINLFKRRIPCHSRFDAPPRYRVSTASKHRSSKRVDLVEDIGKKGCLGLKRKKSELTEHQKEVRRAQQGRERDCNGHGPGIRTYTGVDFSQGNEESQDSEDIRDAESILELLRRAS</sequence>
<proteinExistence type="predicted"/>
<dbReference type="OrthoDB" id="5399929at2759"/>
<dbReference type="InterPro" id="IPR016024">
    <property type="entry name" value="ARM-type_fold"/>
</dbReference>
<evidence type="ECO:0000259" key="8">
    <source>
        <dbReference type="Pfam" id="PF12231"/>
    </source>
</evidence>
<feature type="domain" description="Telomere-associated protein Rif1 N-terminal" evidence="8">
    <location>
        <begin position="71"/>
        <end position="347"/>
    </location>
</feature>
<dbReference type="SUPFAM" id="SSF48371">
    <property type="entry name" value="ARM repeat"/>
    <property type="match status" value="1"/>
</dbReference>
<evidence type="ECO:0000313" key="9">
    <source>
        <dbReference type="EMBL" id="KAF7152250.1"/>
    </source>
</evidence>
<keyword evidence="3" id="KW-0158">Chromosome</keyword>
<dbReference type="GO" id="GO:0005634">
    <property type="term" value="C:nucleus"/>
    <property type="evidence" value="ECO:0007669"/>
    <property type="project" value="UniProtKB-SubCell"/>
</dbReference>
<name>A0A834LXW9_RHOSS</name>
<evidence type="ECO:0000313" key="10">
    <source>
        <dbReference type="Proteomes" id="UP000626092"/>
    </source>
</evidence>
<evidence type="ECO:0000256" key="7">
    <source>
        <dbReference type="SAM" id="MobiDB-lite"/>
    </source>
</evidence>
<dbReference type="InterPro" id="IPR022031">
    <property type="entry name" value="Rif1_N"/>
</dbReference>
<dbReference type="PANTHER" id="PTHR22928">
    <property type="entry name" value="TELOMERE-ASSOCIATED PROTEIN RIF1"/>
    <property type="match status" value="1"/>
</dbReference>
<feature type="region of interest" description="Disordered" evidence="7">
    <location>
        <begin position="1159"/>
        <end position="1206"/>
    </location>
</feature>